<name>F6EHW6_HOYSD</name>
<gene>
    <name evidence="1" type="ordered locus">AS9A_0457</name>
</gene>
<dbReference type="AlphaFoldDB" id="F6EHW6"/>
<dbReference type="Proteomes" id="UP000009235">
    <property type="component" value="Chromosome"/>
</dbReference>
<keyword evidence="2" id="KW-1185">Reference proteome</keyword>
<protein>
    <submittedName>
        <fullName evidence="1">Uncharacterized protein</fullName>
    </submittedName>
</protein>
<accession>F6EHW6</accession>
<dbReference type="HOGENOM" id="CLU_2930949_0_0_11"/>
<sequence length="60" mass="6373">MYFGSARATVSYGVPVSGGLTLAHEVSSFEDYVTLGVLYDANALKTSRVAWLQSVVSSTI</sequence>
<evidence type="ECO:0000313" key="1">
    <source>
        <dbReference type="EMBL" id="AEF38914.1"/>
    </source>
</evidence>
<dbReference type="EMBL" id="CP002786">
    <property type="protein sequence ID" value="AEF38914.1"/>
    <property type="molecule type" value="Genomic_DNA"/>
</dbReference>
<proteinExistence type="predicted"/>
<evidence type="ECO:0000313" key="2">
    <source>
        <dbReference type="Proteomes" id="UP000009235"/>
    </source>
</evidence>
<reference evidence="1 2" key="1">
    <citation type="journal article" date="2011" name="J. Bacteriol.">
        <title>Complete genome sequence of Amycolicicoccus subflavus DQS3-9A1T, an actinomycete isolated from crude oil-polluted soil.</title>
        <authorList>
            <person name="Cai M."/>
            <person name="Chen W.M."/>
            <person name="Nie Y."/>
            <person name="Chi C.Q."/>
            <person name="Wang Y.N."/>
            <person name="Tang Y.Q."/>
            <person name="Li G.Y."/>
            <person name="Wu X.L."/>
        </authorList>
    </citation>
    <scope>NUCLEOTIDE SEQUENCE [LARGE SCALE GENOMIC DNA]</scope>
    <source>
        <strain evidence="2">DSM 45089 / DQS3-9A1</strain>
    </source>
</reference>
<dbReference type="KEGG" id="asd:AS9A_0457"/>
<organism evidence="1 2">
    <name type="scientific">Hoyosella subflava (strain DSM 45089 / JCM 17490 / NBRC 109087 / DQS3-9A1)</name>
    <name type="common">Amycolicicoccus subflavus</name>
    <dbReference type="NCBI Taxonomy" id="443218"/>
    <lineage>
        <taxon>Bacteria</taxon>
        <taxon>Bacillati</taxon>
        <taxon>Actinomycetota</taxon>
        <taxon>Actinomycetes</taxon>
        <taxon>Mycobacteriales</taxon>
        <taxon>Hoyosellaceae</taxon>
        <taxon>Hoyosella</taxon>
    </lineage>
</organism>